<dbReference type="EMBL" id="JAUSTZ010000008">
    <property type="protein sequence ID" value="MDQ0227341.1"/>
    <property type="molecule type" value="Genomic_DNA"/>
</dbReference>
<dbReference type="Gene3D" id="3.30.420.40">
    <property type="match status" value="2"/>
</dbReference>
<dbReference type="RefSeq" id="WP_174880992.1">
    <property type="nucleotide sequence ID" value="NZ_CADEPK010000299.1"/>
</dbReference>
<dbReference type="PANTHER" id="PTHR18964">
    <property type="entry name" value="ROK (REPRESSOR, ORF, KINASE) FAMILY"/>
    <property type="match status" value="1"/>
</dbReference>
<dbReference type="Proteomes" id="UP001232245">
    <property type="component" value="Unassembled WGS sequence"/>
</dbReference>
<dbReference type="EC" id="2.7.1.2" evidence="2"/>
<organism evidence="2 3">
    <name type="scientific">Metabacillus niabensis</name>
    <dbReference type="NCBI Taxonomy" id="324854"/>
    <lineage>
        <taxon>Bacteria</taxon>
        <taxon>Bacillati</taxon>
        <taxon>Bacillota</taxon>
        <taxon>Bacilli</taxon>
        <taxon>Bacillales</taxon>
        <taxon>Bacillaceae</taxon>
        <taxon>Metabacillus</taxon>
    </lineage>
</organism>
<gene>
    <name evidence="2" type="ORF">J2S02_003686</name>
</gene>
<evidence type="ECO:0000256" key="1">
    <source>
        <dbReference type="ARBA" id="ARBA00006479"/>
    </source>
</evidence>
<dbReference type="InterPro" id="IPR049874">
    <property type="entry name" value="ROK_cs"/>
</dbReference>
<protein>
    <submittedName>
        <fullName evidence="2">Glucokinase</fullName>
        <ecNumber evidence="2">2.7.1.2</ecNumber>
    </submittedName>
</protein>
<dbReference type="SUPFAM" id="SSF53067">
    <property type="entry name" value="Actin-like ATPase domain"/>
    <property type="match status" value="1"/>
</dbReference>
<dbReference type="Pfam" id="PF00480">
    <property type="entry name" value="ROK"/>
    <property type="match status" value="1"/>
</dbReference>
<name>A0ABT9Z509_9BACI</name>
<evidence type="ECO:0000313" key="3">
    <source>
        <dbReference type="Proteomes" id="UP001232245"/>
    </source>
</evidence>
<evidence type="ECO:0000313" key="2">
    <source>
        <dbReference type="EMBL" id="MDQ0227341.1"/>
    </source>
</evidence>
<comment type="caution">
    <text evidence="2">The sequence shown here is derived from an EMBL/GenBank/DDBJ whole genome shotgun (WGS) entry which is preliminary data.</text>
</comment>
<dbReference type="InterPro" id="IPR043129">
    <property type="entry name" value="ATPase_NBD"/>
</dbReference>
<keyword evidence="3" id="KW-1185">Reference proteome</keyword>
<reference evidence="2 3" key="1">
    <citation type="submission" date="2023-07" db="EMBL/GenBank/DDBJ databases">
        <title>Genomic Encyclopedia of Type Strains, Phase IV (KMG-IV): sequencing the most valuable type-strain genomes for metagenomic binning, comparative biology and taxonomic classification.</title>
        <authorList>
            <person name="Goeker M."/>
        </authorList>
    </citation>
    <scope>NUCLEOTIDE SEQUENCE [LARGE SCALE GENOMIC DNA]</scope>
    <source>
        <strain evidence="2 3">DSM 17723</strain>
    </source>
</reference>
<keyword evidence="2" id="KW-0808">Transferase</keyword>
<comment type="similarity">
    <text evidence="1">Belongs to the ROK (NagC/XylR) family.</text>
</comment>
<dbReference type="PROSITE" id="PS01125">
    <property type="entry name" value="ROK"/>
    <property type="match status" value="1"/>
</dbReference>
<dbReference type="CDD" id="cd24076">
    <property type="entry name" value="ASKHA_ATPase_ROK_BsXylR-like"/>
    <property type="match status" value="1"/>
</dbReference>
<dbReference type="PANTHER" id="PTHR18964:SF149">
    <property type="entry name" value="BIFUNCTIONAL UDP-N-ACETYLGLUCOSAMINE 2-EPIMERASE_N-ACETYLMANNOSAMINE KINASE"/>
    <property type="match status" value="1"/>
</dbReference>
<dbReference type="InterPro" id="IPR000600">
    <property type="entry name" value="ROK"/>
</dbReference>
<sequence length="323" mass="35033">MTTLYGVVDIGGTKTLIGIATENEIIETIYLKTSDLKSPEMLIDTLVEEFDKLISQSNYKDEVLKSVGISVPGPLNREEGIIHFTGNLNWSNFPIIEYLQKKMNQIPVIIDDDANAAGIGEAVYGAGRSYKNQIYVTISTGIGGAIVIDGQIYRGSRDLAGEIGHMTVVPDGPPCSCGNFGCLEALASGTAITQKGQQILIQEQSKILSKIVGQKTLTAEMIFEAVRQGDKACYSIIQQVCRYLGIGLANLVQIFNPETIILGGGIMNQSSLLIPKIETEMNNHLFKVQRGHVNIELASLNGQSGLWGALHLAKNHIASKERE</sequence>
<dbReference type="GO" id="GO:0004340">
    <property type="term" value="F:glucokinase activity"/>
    <property type="evidence" value="ECO:0007669"/>
    <property type="project" value="UniProtKB-EC"/>
</dbReference>
<accession>A0ABT9Z509</accession>
<proteinExistence type="inferred from homology"/>